<dbReference type="Proteomes" id="UP000190750">
    <property type="component" value="Unassembled WGS sequence"/>
</dbReference>
<accession>A0A1T1AXS0</accession>
<dbReference type="OrthoDB" id="8912320at2"/>
<protein>
    <recommendedName>
        <fullName evidence="3">CobQ/CobB/MinD/ParA nucleotide binding domain-containing protein</fullName>
    </recommendedName>
</protein>
<dbReference type="RefSeq" id="WP_078366656.1">
    <property type="nucleotide sequence ID" value="NZ_MTJN01000002.1"/>
</dbReference>
<reference evidence="1 2" key="1">
    <citation type="submission" date="2017-01" db="EMBL/GenBank/DDBJ databases">
        <title>Genome sequencing of Rhodoferax fermentans JCM 7819.</title>
        <authorList>
            <person name="Kim Y.J."/>
            <person name="Farh M.E.-A."/>
            <person name="Yang D.-C."/>
        </authorList>
    </citation>
    <scope>NUCLEOTIDE SEQUENCE [LARGE SCALE GENOMIC DNA]</scope>
    <source>
        <strain evidence="1 2">JCM 7819</strain>
    </source>
</reference>
<proteinExistence type="predicted"/>
<dbReference type="STRING" id="28066.RF819_20630"/>
<keyword evidence="2" id="KW-1185">Reference proteome</keyword>
<evidence type="ECO:0008006" key="3">
    <source>
        <dbReference type="Google" id="ProtNLM"/>
    </source>
</evidence>
<organism evidence="1 2">
    <name type="scientific">Rhodoferax fermentans</name>
    <dbReference type="NCBI Taxonomy" id="28066"/>
    <lineage>
        <taxon>Bacteria</taxon>
        <taxon>Pseudomonadati</taxon>
        <taxon>Pseudomonadota</taxon>
        <taxon>Betaproteobacteria</taxon>
        <taxon>Burkholderiales</taxon>
        <taxon>Comamonadaceae</taxon>
        <taxon>Rhodoferax</taxon>
    </lineage>
</organism>
<evidence type="ECO:0000313" key="2">
    <source>
        <dbReference type="Proteomes" id="UP000190750"/>
    </source>
</evidence>
<dbReference type="AlphaFoldDB" id="A0A1T1AXS0"/>
<gene>
    <name evidence="1" type="ORF">RF819_20630</name>
</gene>
<dbReference type="EMBL" id="MTJN01000002">
    <property type="protein sequence ID" value="OOV08765.1"/>
    <property type="molecule type" value="Genomic_DNA"/>
</dbReference>
<evidence type="ECO:0000313" key="1">
    <source>
        <dbReference type="EMBL" id="OOV08765.1"/>
    </source>
</evidence>
<comment type="caution">
    <text evidence="1">The sequence shown here is derived from an EMBL/GenBank/DDBJ whole genome shotgun (WGS) entry which is preliminary data.</text>
</comment>
<sequence>MLEPCINQAAGLQSLALQQVPRLIAVTSHGQQQGELPLLWGLCTSWVSQGLSVMVLDGHTPESPDNPGLAQWLNNPLDRQMDEGNPVSWSVIPAALGLARLSVHGLLTSPVGELFKAYAVVLVYADAESLTLLLRGSALAPLVVVPPAQAATITAYQALKQLLVNGQLRPTVANIVADANTTMPKPLSSPVQTVMNCASNHLGYRIKPVTITASARADRSQDDVTRLAMQLLESAIPLNHAPLGRVH</sequence>
<name>A0A1T1AXS0_RHOFE</name>